<dbReference type="PRINTS" id="PR00813">
    <property type="entry name" value="BCTERIALGSPG"/>
</dbReference>
<feature type="transmembrane region" description="Helical" evidence="10">
    <location>
        <begin position="7"/>
        <end position="28"/>
    </location>
</feature>
<keyword evidence="6" id="KW-0997">Cell inner membrane</keyword>
<dbReference type="GO" id="GO:0015627">
    <property type="term" value="C:type II protein secretion system complex"/>
    <property type="evidence" value="ECO:0007669"/>
    <property type="project" value="InterPro"/>
</dbReference>
<evidence type="ECO:0000256" key="7">
    <source>
        <dbReference type="ARBA" id="ARBA00022692"/>
    </source>
</evidence>
<keyword evidence="9 10" id="KW-0472">Membrane</keyword>
<dbReference type="EMBL" id="FRYL01000014">
    <property type="protein sequence ID" value="SHO80627.1"/>
    <property type="molecule type" value="Genomic_DNA"/>
</dbReference>
<dbReference type="InterPro" id="IPR010054">
    <property type="entry name" value="Type2_sec_GspG"/>
</dbReference>
<dbReference type="PANTHER" id="PTHR30093">
    <property type="entry name" value="GENERAL SECRETION PATHWAY PROTEIN G"/>
    <property type="match status" value="1"/>
</dbReference>
<dbReference type="Gene3D" id="3.30.700.10">
    <property type="entry name" value="Glycoprotein, Type 4 Pilin"/>
    <property type="match status" value="1"/>
</dbReference>
<keyword evidence="7 10" id="KW-0812">Transmembrane</keyword>
<protein>
    <recommendedName>
        <fullName evidence="3">Type II secretion system core protein G</fullName>
    </recommendedName>
</protein>
<evidence type="ECO:0000256" key="8">
    <source>
        <dbReference type="ARBA" id="ARBA00022989"/>
    </source>
</evidence>
<dbReference type="InterPro" id="IPR012902">
    <property type="entry name" value="N_methyl_site"/>
</dbReference>
<organism evidence="12">
    <name type="scientific">hydrothermal vent metagenome</name>
    <dbReference type="NCBI Taxonomy" id="652676"/>
    <lineage>
        <taxon>unclassified sequences</taxon>
        <taxon>metagenomes</taxon>
        <taxon>ecological metagenomes</taxon>
    </lineage>
</organism>
<proteinExistence type="inferred from homology"/>
<evidence type="ECO:0000256" key="6">
    <source>
        <dbReference type="ARBA" id="ARBA00022519"/>
    </source>
</evidence>
<evidence type="ECO:0000256" key="2">
    <source>
        <dbReference type="ARBA" id="ARBA00009984"/>
    </source>
</evidence>
<name>A0A1W1EIG1_9ZZZZ</name>
<dbReference type="SUPFAM" id="SSF54523">
    <property type="entry name" value="Pili subunits"/>
    <property type="match status" value="1"/>
</dbReference>
<keyword evidence="8 10" id="KW-1133">Transmembrane helix</keyword>
<dbReference type="InterPro" id="IPR000983">
    <property type="entry name" value="Bac_GSPG_pilin"/>
</dbReference>
<comment type="similarity">
    <text evidence="2">Belongs to the GSP G family.</text>
</comment>
<feature type="domain" description="Type II secretion system protein GspG C-terminal" evidence="11">
    <location>
        <begin position="31"/>
        <end position="137"/>
    </location>
</feature>
<dbReference type="AlphaFoldDB" id="A0A1W1EIG1"/>
<dbReference type="GO" id="GO:0015628">
    <property type="term" value="P:protein secretion by the type II secretion system"/>
    <property type="evidence" value="ECO:0007669"/>
    <property type="project" value="InterPro"/>
</dbReference>
<dbReference type="InterPro" id="IPR045584">
    <property type="entry name" value="Pilin-like"/>
</dbReference>
<dbReference type="Pfam" id="PF07963">
    <property type="entry name" value="N_methyl"/>
    <property type="match status" value="1"/>
</dbReference>
<dbReference type="GO" id="GO:0005886">
    <property type="term" value="C:plasma membrane"/>
    <property type="evidence" value="ECO:0007669"/>
    <property type="project" value="UniProtKB-SubCell"/>
</dbReference>
<accession>A0A1W1EIG1</accession>
<dbReference type="NCBIfam" id="TIGR02532">
    <property type="entry name" value="IV_pilin_GFxxxE"/>
    <property type="match status" value="1"/>
</dbReference>
<evidence type="ECO:0000256" key="4">
    <source>
        <dbReference type="ARBA" id="ARBA00022475"/>
    </source>
</evidence>
<keyword evidence="4" id="KW-1003">Cell membrane</keyword>
<evidence type="ECO:0000256" key="5">
    <source>
        <dbReference type="ARBA" id="ARBA00022481"/>
    </source>
</evidence>
<reference evidence="12" key="1">
    <citation type="submission" date="2016-10" db="EMBL/GenBank/DDBJ databases">
        <authorList>
            <person name="de Groot N.N."/>
        </authorList>
    </citation>
    <scope>NUCLEOTIDE SEQUENCE</scope>
</reference>
<evidence type="ECO:0000313" key="12">
    <source>
        <dbReference type="EMBL" id="SHO80627.1"/>
    </source>
</evidence>
<evidence type="ECO:0000256" key="1">
    <source>
        <dbReference type="ARBA" id="ARBA00004377"/>
    </source>
</evidence>
<dbReference type="PANTHER" id="PTHR30093:SF45">
    <property type="entry name" value="TYPE II SECRETION SYSTEM CORE PROTEIN G"/>
    <property type="match status" value="1"/>
</dbReference>
<comment type="subcellular location">
    <subcellularLocation>
        <location evidence="1">Cell inner membrane</location>
        <topology evidence="1">Single-pass membrane protein</topology>
    </subcellularLocation>
</comment>
<dbReference type="Pfam" id="PF08334">
    <property type="entry name" value="T2SSG"/>
    <property type="match status" value="1"/>
</dbReference>
<keyword evidence="5" id="KW-0488">Methylation</keyword>
<gene>
    <name evidence="12" type="ORF">MNB_SV-15-341</name>
</gene>
<dbReference type="NCBIfam" id="TIGR01710">
    <property type="entry name" value="typeII_sec_gspG"/>
    <property type="match status" value="1"/>
</dbReference>
<dbReference type="InterPro" id="IPR013545">
    <property type="entry name" value="T2SS_protein-GspG_C"/>
</dbReference>
<evidence type="ECO:0000256" key="3">
    <source>
        <dbReference type="ARBA" id="ARBA00020042"/>
    </source>
</evidence>
<evidence type="ECO:0000256" key="10">
    <source>
        <dbReference type="SAM" id="Phobius"/>
    </source>
</evidence>
<evidence type="ECO:0000259" key="11">
    <source>
        <dbReference type="Pfam" id="PF08334"/>
    </source>
</evidence>
<dbReference type="PROSITE" id="PS00409">
    <property type="entry name" value="PROKAR_NTER_METHYL"/>
    <property type="match status" value="1"/>
</dbReference>
<sequence>MKYKKSGFTLIELLVVIVIIALLSSIVAPKFFGKLDNAKVKTTEAQIEMLSTTLDAFRLDVGRYPTTEEGLKVLWAKSSDIKGWNGAYLPKKIKGDAWGKEFIYKVPGKDGNPYDLYSLGADGEVGGEKDKADISVWE</sequence>
<evidence type="ECO:0000256" key="9">
    <source>
        <dbReference type="ARBA" id="ARBA00023136"/>
    </source>
</evidence>